<organism evidence="3 4">
    <name type="scientific">Flavivirga jejuensis</name>
    <dbReference type="NCBI Taxonomy" id="870487"/>
    <lineage>
        <taxon>Bacteria</taxon>
        <taxon>Pseudomonadati</taxon>
        <taxon>Bacteroidota</taxon>
        <taxon>Flavobacteriia</taxon>
        <taxon>Flavobacteriales</taxon>
        <taxon>Flavobacteriaceae</taxon>
        <taxon>Flavivirga</taxon>
    </lineage>
</organism>
<keyword evidence="1" id="KW-0732">Signal</keyword>
<gene>
    <name evidence="3" type="ORF">Q4Q40_21115</name>
</gene>
<evidence type="ECO:0000256" key="1">
    <source>
        <dbReference type="ARBA" id="ARBA00022729"/>
    </source>
</evidence>
<feature type="domain" description="Secretion system C-terminal sorting" evidence="2">
    <location>
        <begin position="56"/>
        <end position="124"/>
    </location>
</feature>
<dbReference type="Proteomes" id="UP001176806">
    <property type="component" value="Unassembled WGS sequence"/>
</dbReference>
<accession>A0ABT8WU57</accession>
<evidence type="ECO:0000313" key="3">
    <source>
        <dbReference type="EMBL" id="MDO5976711.1"/>
    </source>
</evidence>
<evidence type="ECO:0000313" key="4">
    <source>
        <dbReference type="Proteomes" id="UP001176806"/>
    </source>
</evidence>
<sequence length="126" mass="14087">MSSNIPLLPTSAFSNRSSITLTVPSGTMNDYEVAGWTGFYDDTLTTNEPEKDYFTLYPNPAKDKVYINLSSEQELHQVSIYNMTGAYLYSESALEIDTSHLSNGMYLLQLETKTGNISIKKVLIAR</sequence>
<keyword evidence="4" id="KW-1185">Reference proteome</keyword>
<dbReference type="RefSeq" id="WP_303304033.1">
    <property type="nucleotide sequence ID" value="NZ_BAABDA010000011.1"/>
</dbReference>
<reference evidence="3" key="1">
    <citation type="submission" date="2023-07" db="EMBL/GenBank/DDBJ databases">
        <title>Two novel species in the genus Flavivirga.</title>
        <authorList>
            <person name="Kwon K."/>
        </authorList>
    </citation>
    <scope>NUCLEOTIDE SEQUENCE</scope>
    <source>
        <strain evidence="3">KACC 14158</strain>
    </source>
</reference>
<dbReference type="NCBIfam" id="TIGR04183">
    <property type="entry name" value="Por_Secre_tail"/>
    <property type="match status" value="1"/>
</dbReference>
<comment type="caution">
    <text evidence="3">The sequence shown here is derived from an EMBL/GenBank/DDBJ whole genome shotgun (WGS) entry which is preliminary data.</text>
</comment>
<proteinExistence type="predicted"/>
<name>A0ABT8WU57_9FLAO</name>
<dbReference type="Pfam" id="PF18962">
    <property type="entry name" value="Por_Secre_tail"/>
    <property type="match status" value="1"/>
</dbReference>
<evidence type="ECO:0000259" key="2">
    <source>
        <dbReference type="Pfam" id="PF18962"/>
    </source>
</evidence>
<dbReference type="InterPro" id="IPR026444">
    <property type="entry name" value="Secre_tail"/>
</dbReference>
<protein>
    <submittedName>
        <fullName evidence="3">T9SS type A sorting domain-containing protein</fullName>
    </submittedName>
</protein>
<dbReference type="EMBL" id="JAUOEL010000009">
    <property type="protein sequence ID" value="MDO5976711.1"/>
    <property type="molecule type" value="Genomic_DNA"/>
</dbReference>